<gene>
    <name evidence="1" type="ORF">CNEO2_430024</name>
</gene>
<organism evidence="1 2">
    <name type="scientific">Clostridium neonatale</name>
    <dbReference type="NCBI Taxonomy" id="137838"/>
    <lineage>
        <taxon>Bacteria</taxon>
        <taxon>Bacillati</taxon>
        <taxon>Bacillota</taxon>
        <taxon>Clostridia</taxon>
        <taxon>Eubacteriales</taxon>
        <taxon>Clostridiaceae</taxon>
        <taxon>Clostridium</taxon>
    </lineage>
</organism>
<sequence length="42" mass="5378">MFLLFYINYSIINKIYILKKNKLKIIMKKIKFYKNSYEEYYI</sequence>
<evidence type="ECO:0000313" key="1">
    <source>
        <dbReference type="EMBL" id="CAI3627310.1"/>
    </source>
</evidence>
<dbReference type="AlphaFoldDB" id="A0AAD2DDY6"/>
<dbReference type="EMBL" id="CAMTCP010000241">
    <property type="protein sequence ID" value="CAI3627310.1"/>
    <property type="molecule type" value="Genomic_DNA"/>
</dbReference>
<proteinExistence type="predicted"/>
<protein>
    <submittedName>
        <fullName evidence="1">Uncharacterized protein</fullName>
    </submittedName>
</protein>
<comment type="caution">
    <text evidence="1">The sequence shown here is derived from an EMBL/GenBank/DDBJ whole genome shotgun (WGS) entry which is preliminary data.</text>
</comment>
<dbReference type="Proteomes" id="UP001189143">
    <property type="component" value="Unassembled WGS sequence"/>
</dbReference>
<accession>A0AAD2DDY6</accession>
<name>A0AAD2DDY6_9CLOT</name>
<reference evidence="1" key="1">
    <citation type="submission" date="2022-10" db="EMBL/GenBank/DDBJ databases">
        <authorList>
            <person name="Aires J."/>
            <person name="Mesa V."/>
        </authorList>
    </citation>
    <scope>NUCLEOTIDE SEQUENCE</scope>
    <source>
        <strain evidence="1">Clostridium neonatale JD116</strain>
    </source>
</reference>
<evidence type="ECO:0000313" key="2">
    <source>
        <dbReference type="Proteomes" id="UP001189143"/>
    </source>
</evidence>